<dbReference type="InterPro" id="IPR000249">
    <property type="entry name" value="BMC_dom"/>
</dbReference>
<dbReference type="NCBIfam" id="NF011934">
    <property type="entry name" value="PRK15405.1"/>
    <property type="match status" value="1"/>
</dbReference>
<dbReference type="Proteomes" id="UP001594351">
    <property type="component" value="Unassembled WGS sequence"/>
</dbReference>
<evidence type="ECO:0000259" key="3">
    <source>
        <dbReference type="PROSITE" id="PS51931"/>
    </source>
</evidence>
<sequence>MSVLDPIRSKVLAVRLISAINRDFAEKLDLKAEHNSLGLLTCDNDDACYVSIDEATKKAQVDVVYAQSFYAGSAFPSGPLSGEIIAMLAGPSPGEVQAGLEAAIDYIENEAIWFSANPDNTLIFFPHLIPRTGNYLSAMAEIEPGDPLSYLVAPPLEGTYAIDAALKAAQVKLVKYFAPPTETNFTGALLTGSQSACKAACDAFQNAVIDVSEQPIMFR</sequence>
<dbReference type="PROSITE" id="PS51931">
    <property type="entry name" value="BMC_CP"/>
    <property type="match status" value="2"/>
</dbReference>
<dbReference type="NCBIfam" id="TIGR04502">
    <property type="entry name" value="microcomp_EutL"/>
    <property type="match status" value="1"/>
</dbReference>
<evidence type="ECO:0000256" key="1">
    <source>
        <dbReference type="ARBA" id="ARBA00024322"/>
    </source>
</evidence>
<protein>
    <submittedName>
        <fullName evidence="4">Ethanolamine utilization microcompartment protein EutL</fullName>
    </submittedName>
</protein>
<proteinExistence type="predicted"/>
<comment type="caution">
    <text evidence="4">The sequence shown here is derived from an EMBL/GenBank/DDBJ whole genome shotgun (WGS) entry which is preliminary data.</text>
</comment>
<gene>
    <name evidence="4" type="primary">eutL</name>
    <name evidence="4" type="ORF">ACFL27_07615</name>
</gene>
<dbReference type="SUPFAM" id="SSF143414">
    <property type="entry name" value="CcmK-like"/>
    <property type="match status" value="2"/>
</dbReference>
<dbReference type="Gene3D" id="3.30.70.1710">
    <property type="match status" value="2"/>
</dbReference>
<dbReference type="InterPro" id="IPR009193">
    <property type="entry name" value="EutL_PduB"/>
</dbReference>
<evidence type="ECO:0000256" key="2">
    <source>
        <dbReference type="ARBA" id="ARBA00024446"/>
    </source>
</evidence>
<dbReference type="InterPro" id="IPR037233">
    <property type="entry name" value="CcmK-like_sf"/>
</dbReference>
<dbReference type="EMBL" id="JBHPBY010000073">
    <property type="protein sequence ID" value="MFC1850042.1"/>
    <property type="molecule type" value="Genomic_DNA"/>
</dbReference>
<dbReference type="Pfam" id="PF00936">
    <property type="entry name" value="BMC"/>
    <property type="match status" value="2"/>
</dbReference>
<name>A0ABV6YV12_UNCC1</name>
<dbReference type="InterPro" id="IPR044870">
    <property type="entry name" value="BMC_CP"/>
</dbReference>
<accession>A0ABV6YV12</accession>
<evidence type="ECO:0000313" key="4">
    <source>
        <dbReference type="EMBL" id="MFC1850042.1"/>
    </source>
</evidence>
<feature type="domain" description="BMC circularly permuted" evidence="3">
    <location>
        <begin position="1"/>
        <end position="112"/>
    </location>
</feature>
<comment type="subcellular location">
    <subcellularLocation>
        <location evidence="1">Bacterial microcompartment</location>
    </subcellularLocation>
</comment>
<keyword evidence="2" id="KW-1283">Bacterial microcompartment</keyword>
<organism evidence="4 5">
    <name type="scientific">candidate division CSSED10-310 bacterium</name>
    <dbReference type="NCBI Taxonomy" id="2855610"/>
    <lineage>
        <taxon>Bacteria</taxon>
        <taxon>Bacteria division CSSED10-310</taxon>
    </lineage>
</organism>
<evidence type="ECO:0000313" key="5">
    <source>
        <dbReference type="Proteomes" id="UP001594351"/>
    </source>
</evidence>
<keyword evidence="5" id="KW-1185">Reference proteome</keyword>
<feature type="domain" description="BMC circularly permuted" evidence="3">
    <location>
        <begin position="113"/>
        <end position="215"/>
    </location>
</feature>
<dbReference type="PIRSF" id="PIRSF012290">
    <property type="entry name" value="EutL_PduB"/>
    <property type="match status" value="1"/>
</dbReference>
<reference evidence="4 5" key="1">
    <citation type="submission" date="2024-09" db="EMBL/GenBank/DDBJ databases">
        <title>Laminarin stimulates single cell rates of sulfate reduction while oxygen inhibits transcriptomic activity in coastal marine sediment.</title>
        <authorList>
            <person name="Lindsay M."/>
            <person name="Orcutt B."/>
            <person name="Emerson D."/>
            <person name="Stepanauskas R."/>
            <person name="D'Angelo T."/>
        </authorList>
    </citation>
    <scope>NUCLEOTIDE SEQUENCE [LARGE SCALE GENOMIC DNA]</scope>
    <source>
        <strain evidence="4">SAG AM-311-K15</strain>
    </source>
</reference>
<dbReference type="CDD" id="cd07050">
    <property type="entry name" value="BMC_EutL_repeat2"/>
    <property type="match status" value="1"/>
</dbReference>
<dbReference type="InterPro" id="IPR030983">
    <property type="entry name" value="EutL"/>
</dbReference>
<dbReference type="SMART" id="SM00877">
    <property type="entry name" value="BMC"/>
    <property type="match status" value="2"/>
</dbReference>